<name>A0ABW5FID1_9BACL</name>
<proteinExistence type="predicted"/>
<dbReference type="Proteomes" id="UP001597448">
    <property type="component" value="Unassembled WGS sequence"/>
</dbReference>
<evidence type="ECO:0000313" key="2">
    <source>
        <dbReference type="Proteomes" id="UP001597448"/>
    </source>
</evidence>
<protein>
    <submittedName>
        <fullName evidence="1">Uncharacterized protein</fullName>
    </submittedName>
</protein>
<organism evidence="1 2">
    <name type="scientific">Paenibacillus rhizoplanae</name>
    <dbReference type="NCBI Taxonomy" id="1917181"/>
    <lineage>
        <taxon>Bacteria</taxon>
        <taxon>Bacillati</taxon>
        <taxon>Bacillota</taxon>
        <taxon>Bacilli</taxon>
        <taxon>Bacillales</taxon>
        <taxon>Paenibacillaceae</taxon>
        <taxon>Paenibacillus</taxon>
    </lineage>
</organism>
<sequence length="43" mass="4799">MALFFAQRVTLGKTKYSEVPSTLKPAVKQILVENGLTFLVTEE</sequence>
<comment type="caution">
    <text evidence="1">The sequence shown here is derived from an EMBL/GenBank/DDBJ whole genome shotgun (WGS) entry which is preliminary data.</text>
</comment>
<dbReference type="RefSeq" id="WP_339220485.1">
    <property type="nucleotide sequence ID" value="NZ_JBHUKY010000110.1"/>
</dbReference>
<gene>
    <name evidence="1" type="ORF">ACFSX3_33120</name>
</gene>
<reference evidence="2" key="1">
    <citation type="journal article" date="2019" name="Int. J. Syst. Evol. Microbiol.">
        <title>The Global Catalogue of Microorganisms (GCM) 10K type strain sequencing project: providing services to taxonomists for standard genome sequencing and annotation.</title>
        <authorList>
            <consortium name="The Broad Institute Genomics Platform"/>
            <consortium name="The Broad Institute Genome Sequencing Center for Infectious Disease"/>
            <person name="Wu L."/>
            <person name="Ma J."/>
        </authorList>
    </citation>
    <scope>NUCLEOTIDE SEQUENCE [LARGE SCALE GENOMIC DNA]</scope>
    <source>
        <strain evidence="2">CCM 8725</strain>
    </source>
</reference>
<accession>A0ABW5FID1</accession>
<dbReference type="EMBL" id="JBHUKY010000110">
    <property type="protein sequence ID" value="MFD2414691.1"/>
    <property type="molecule type" value="Genomic_DNA"/>
</dbReference>
<keyword evidence="2" id="KW-1185">Reference proteome</keyword>
<evidence type="ECO:0000313" key="1">
    <source>
        <dbReference type="EMBL" id="MFD2414691.1"/>
    </source>
</evidence>